<evidence type="ECO:0000259" key="3">
    <source>
        <dbReference type="Pfam" id="PF20220"/>
    </source>
</evidence>
<dbReference type="InterPro" id="IPR046839">
    <property type="entry name" value="ABC_toxin_N"/>
</dbReference>
<organism evidence="4 5">
    <name type="scientific">Fusarium vanettenii (strain ATCC MYA-4622 / CBS 123669 / FGSC 9596 / NRRL 45880 / 77-13-4)</name>
    <name type="common">Fusarium solani subsp. pisi</name>
    <dbReference type="NCBI Taxonomy" id="660122"/>
    <lineage>
        <taxon>Eukaryota</taxon>
        <taxon>Fungi</taxon>
        <taxon>Dikarya</taxon>
        <taxon>Ascomycota</taxon>
        <taxon>Pezizomycotina</taxon>
        <taxon>Sordariomycetes</taxon>
        <taxon>Hypocreomycetidae</taxon>
        <taxon>Hypocreales</taxon>
        <taxon>Nectriaceae</taxon>
        <taxon>Fusarium</taxon>
        <taxon>Fusarium solani species complex</taxon>
        <taxon>Fusarium vanettenii</taxon>
    </lineage>
</organism>
<name>C7ZN71_FUSV7</name>
<accession>C7ZN71</accession>
<keyword evidence="1" id="KW-0175">Coiled coil</keyword>
<gene>
    <name evidence="4" type="ORF">NECHADRAFT_88829</name>
</gene>
<dbReference type="HOGENOM" id="CLU_324414_0_0_1"/>
<dbReference type="VEuPathDB" id="FungiDB:NECHADRAFT_88829"/>
<sequence>MDNYVVYFTSSTAPTGLYINNKSYDIRTIFQGQKKILSTDPKTLIRLESNQLYRFVLHGGDIRELDWQASGTRRKKVPDGCRLPDLTSFRLRPLFNKLRRASIPSQRFSRSAGDAANMNSRGQSLDKLDFASMKIQHPRRIHSFVFFRGSLSSSGASPLKSLFIGADAASKVAAEQEDGDRELQGDAALPSMAQQWECMKNYSTWASNGKVFLYPENLTEPSLRVNESPFFKELDTELDQNELTKETVSSMMRSYMTKLADVSNLEPVSLYLQRSGGQTAVVHLFDRAWNAPSDNYNRSNSPKTKQRTAWTKMAIETPRYVTKTGKMGPGHVRRFGTGAADRRLIHRHRRSHVLYPLEGPSPGPKRSRIDYRGSKTIGTFHFSGSLVGNDIAPGINPRALQHPQFTASESTQFFGSRMNRDRVYTTQATYTYDAQNSIFNAEWPKPTMPWIQIIVNSSTNDVSSDIVFPSPAATEPKQEDVRMVGPQRLPLRLRSSCPGQEIGSVPDLEALSFDNDNAVKIVTDWRNNTFRPHPVARSRPLAYKKWIVIKYIKILIAYGDFYFRQITLDSIPNAIHMYVLASHLYRPWGQKIPRRHNSNLSSVLSSVNGPMPTCRFQYLLGRAIDMAVEAKSFGNALLTANEKFDGETMAALLVKHESIVYQIGIELKKNTLREARAAVEAREDSRKAPAYRLSYYLMTPGMDQGIPGIEDKFQDVSLNMLGPVEEGNLKLLQDEKTEMGKLSESPWSSEAYRKTRDRCERLPLATARLYPRYTSGLRRGIAHRTGQRRPCHGRLDADALTFQSSKTCELKAVDKQILSSKIRVETCEQEIEQQETQVEQAREVEEYLQSKYTNAELCPWMAGVTRSLFSDKYNRHSSRSSSEVRPFHAE</sequence>
<dbReference type="RefSeq" id="XP_003040248.1">
    <property type="nucleotide sequence ID" value="XM_003040202.1"/>
</dbReference>
<protein>
    <submittedName>
        <fullName evidence="4">Uncharacterized protein</fullName>
    </submittedName>
</protein>
<keyword evidence="5" id="KW-1185">Reference proteome</keyword>
<dbReference type="STRING" id="660122.C7ZN71"/>
<dbReference type="Pfam" id="PF18276">
    <property type="entry name" value="TcA_TcB_BD"/>
    <property type="match status" value="1"/>
</dbReference>
<dbReference type="OrthoDB" id="4940706at2759"/>
<dbReference type="InParanoid" id="C7ZN71"/>
<dbReference type="InterPro" id="IPR040840">
    <property type="entry name" value="TcA_TcB_BD"/>
</dbReference>
<evidence type="ECO:0000256" key="1">
    <source>
        <dbReference type="SAM" id="Coils"/>
    </source>
</evidence>
<dbReference type="eggNOG" id="ENOG502RX9A">
    <property type="taxonomic scope" value="Eukaryota"/>
</dbReference>
<proteinExistence type="predicted"/>
<feature type="domain" description="ABC toxin N-terminal" evidence="3">
    <location>
        <begin position="191"/>
        <end position="234"/>
    </location>
</feature>
<evidence type="ECO:0000259" key="2">
    <source>
        <dbReference type="Pfam" id="PF18276"/>
    </source>
</evidence>
<dbReference type="Pfam" id="PF20220">
    <property type="entry name" value="ABC_toxin_N"/>
    <property type="match status" value="1"/>
</dbReference>
<dbReference type="AlphaFoldDB" id="C7ZN71"/>
<reference evidence="4 5" key="1">
    <citation type="journal article" date="2009" name="PLoS Genet.">
        <title>The genome of Nectria haematococca: contribution of supernumerary chromosomes to gene expansion.</title>
        <authorList>
            <person name="Coleman J.J."/>
            <person name="Rounsley S.D."/>
            <person name="Rodriguez-Carres M."/>
            <person name="Kuo A."/>
            <person name="Wasmann C.C."/>
            <person name="Grimwood J."/>
            <person name="Schmutz J."/>
            <person name="Taga M."/>
            <person name="White G.J."/>
            <person name="Zhou S."/>
            <person name="Schwartz D.C."/>
            <person name="Freitag M."/>
            <person name="Ma L.J."/>
            <person name="Danchin E.G."/>
            <person name="Henrissat B."/>
            <person name="Coutinho P.M."/>
            <person name="Nelson D.R."/>
            <person name="Straney D."/>
            <person name="Napoli C.A."/>
            <person name="Barker B.M."/>
            <person name="Gribskov M."/>
            <person name="Rep M."/>
            <person name="Kroken S."/>
            <person name="Molnar I."/>
            <person name="Rensing C."/>
            <person name="Kennell J.C."/>
            <person name="Zamora J."/>
            <person name="Farman M.L."/>
            <person name="Selker E.U."/>
            <person name="Salamov A."/>
            <person name="Shapiro H."/>
            <person name="Pangilinan J."/>
            <person name="Lindquist E."/>
            <person name="Lamers C."/>
            <person name="Grigoriev I.V."/>
            <person name="Geiser D.M."/>
            <person name="Covert S.F."/>
            <person name="Temporini E."/>
            <person name="Vanetten H.D."/>
        </authorList>
    </citation>
    <scope>NUCLEOTIDE SEQUENCE [LARGE SCALE GENOMIC DNA]</scope>
    <source>
        <strain evidence="5">ATCC MYA-4622 / CBS 123669 / FGSC 9596 / NRRL 45880 / 77-13-4</strain>
    </source>
</reference>
<feature type="domain" description="Tc toxin complex TcA C-terminal TcB-binding" evidence="2">
    <location>
        <begin position="815"/>
        <end position="875"/>
    </location>
</feature>
<dbReference type="KEGG" id="nhe:NECHADRAFT_88829"/>
<dbReference type="GeneID" id="9678070"/>
<evidence type="ECO:0000313" key="4">
    <source>
        <dbReference type="EMBL" id="EEU34535.1"/>
    </source>
</evidence>
<dbReference type="EMBL" id="GG698963">
    <property type="protein sequence ID" value="EEU34535.1"/>
    <property type="molecule type" value="Genomic_DNA"/>
</dbReference>
<evidence type="ECO:0000313" key="5">
    <source>
        <dbReference type="Proteomes" id="UP000005206"/>
    </source>
</evidence>
<dbReference type="Proteomes" id="UP000005206">
    <property type="component" value="Chromosome 17"/>
</dbReference>
<feature type="coiled-coil region" evidence="1">
    <location>
        <begin position="817"/>
        <end position="851"/>
    </location>
</feature>